<sequence length="75" mass="8618">MPDIQLPATKPKRTPWDKGRLIGQKRPLLAKQVWPSEPGWNLREISGIWHCLIWRLTASCAVVTPSVESHRSCCW</sequence>
<dbReference type="Proteomes" id="UP000183982">
    <property type="component" value="Unassembled WGS sequence"/>
</dbReference>
<accession>A0A1M6TKU2</accession>
<reference evidence="2" key="1">
    <citation type="submission" date="2016-11" db="EMBL/GenBank/DDBJ databases">
        <authorList>
            <person name="Varghese N."/>
            <person name="Submissions S."/>
        </authorList>
    </citation>
    <scope>NUCLEOTIDE SEQUENCE [LARGE SCALE GENOMIC DNA]</scope>
    <source>
        <strain evidence="2">DSM 100564</strain>
    </source>
</reference>
<organism evidence="1 2">
    <name type="scientific">Shimia gijangensis</name>
    <dbReference type="NCBI Taxonomy" id="1470563"/>
    <lineage>
        <taxon>Bacteria</taxon>
        <taxon>Pseudomonadati</taxon>
        <taxon>Pseudomonadota</taxon>
        <taxon>Alphaproteobacteria</taxon>
        <taxon>Rhodobacterales</taxon>
        <taxon>Roseobacteraceae</taxon>
    </lineage>
</organism>
<protein>
    <submittedName>
        <fullName evidence="1">Uncharacterized protein</fullName>
    </submittedName>
</protein>
<dbReference type="AlphaFoldDB" id="A0A1M6TKU2"/>
<name>A0A1M6TKU2_9RHOB</name>
<keyword evidence="2" id="KW-1185">Reference proteome</keyword>
<evidence type="ECO:0000313" key="1">
    <source>
        <dbReference type="EMBL" id="SHK57682.1"/>
    </source>
</evidence>
<proteinExistence type="predicted"/>
<dbReference type="STRING" id="1470563.SAMN05444000_14115"/>
<dbReference type="EMBL" id="FQZQ01000041">
    <property type="protein sequence ID" value="SHK57682.1"/>
    <property type="molecule type" value="Genomic_DNA"/>
</dbReference>
<gene>
    <name evidence="1" type="ORF">SAMN05444000_14115</name>
</gene>
<evidence type="ECO:0000313" key="2">
    <source>
        <dbReference type="Proteomes" id="UP000183982"/>
    </source>
</evidence>